<keyword evidence="3" id="KW-1185">Reference proteome</keyword>
<dbReference type="GO" id="GO:0019441">
    <property type="term" value="P:L-tryptophan catabolic process to kynurenine"/>
    <property type="evidence" value="ECO:0007669"/>
    <property type="project" value="InterPro"/>
</dbReference>
<dbReference type="PANTHER" id="PTHR34861:SF10">
    <property type="entry name" value="CYCLASE"/>
    <property type="match status" value="1"/>
</dbReference>
<dbReference type="Pfam" id="PF04199">
    <property type="entry name" value="Cyclase"/>
    <property type="match status" value="1"/>
</dbReference>
<gene>
    <name evidence="2" type="ORF">PENARI_c015G06019</name>
</gene>
<dbReference type="Gene3D" id="3.50.30.50">
    <property type="entry name" value="Putative cyclase"/>
    <property type="match status" value="1"/>
</dbReference>
<dbReference type="STRING" id="1835702.A0A1F5LD27"/>
<dbReference type="EMBL" id="LXJU01000015">
    <property type="protein sequence ID" value="OGE50956.1"/>
    <property type="molecule type" value="Genomic_DNA"/>
</dbReference>
<dbReference type="Proteomes" id="UP000177622">
    <property type="component" value="Unassembled WGS sequence"/>
</dbReference>
<comment type="caution">
    <text evidence="2">The sequence shown here is derived from an EMBL/GenBank/DDBJ whole genome shotgun (WGS) entry which is preliminary data.</text>
</comment>
<evidence type="ECO:0000313" key="3">
    <source>
        <dbReference type="Proteomes" id="UP000177622"/>
    </source>
</evidence>
<sequence>MEHAKKLFPRGLPTLEELKTFNAGKDVPPETAWIWGKDDELGRINLLTAEVTNAAKDNEMMDGQVVPLNWSLRYPEHPSFHRTAFEHKIAPHPISPCIFDDFYDMNTQSGSQWDGFRHFGHLGIQKLYNNLDPQEVQSGTRCGIQAIAQHGIATRGVLLDHYAWAKKHGRPYDPFSGYAIPVSELEQVAKEQGVKFQPGDILLVRSGYVSRYYEMQKENPAKLEDLAHNPSYAGVEQSEEMKTFLHDNYFAAVGGDAPAFEAWPRKTEWYLHEYLLSLWGCLIGEMFDLEELSKACEKRNRWTFFFTSAPFNTPGGIASLANSLAIF</sequence>
<dbReference type="AlphaFoldDB" id="A0A1F5LD27"/>
<dbReference type="GO" id="GO:0004061">
    <property type="term" value="F:arylformamidase activity"/>
    <property type="evidence" value="ECO:0007669"/>
    <property type="project" value="InterPro"/>
</dbReference>
<dbReference type="PANTHER" id="PTHR34861">
    <property type="match status" value="1"/>
</dbReference>
<dbReference type="InterPro" id="IPR037175">
    <property type="entry name" value="KFase_sf"/>
</dbReference>
<dbReference type="SUPFAM" id="SSF102198">
    <property type="entry name" value="Putative cyclase"/>
    <property type="match status" value="1"/>
</dbReference>
<accession>A0A1F5LD27</accession>
<evidence type="ECO:0008006" key="4">
    <source>
        <dbReference type="Google" id="ProtNLM"/>
    </source>
</evidence>
<proteinExistence type="inferred from homology"/>
<protein>
    <recommendedName>
        <fullName evidence="4">Cyclase</fullName>
    </recommendedName>
</protein>
<dbReference type="OrthoDB" id="5396at2759"/>
<evidence type="ECO:0000313" key="2">
    <source>
        <dbReference type="EMBL" id="OGE50956.1"/>
    </source>
</evidence>
<dbReference type="GeneID" id="34578523"/>
<reference evidence="2 3" key="1">
    <citation type="journal article" date="2016" name="Sci. Rep.">
        <title>Penicillium arizonense, a new, genome sequenced fungal species, reveals a high chemical diversity in secreted metabolites.</title>
        <authorList>
            <person name="Grijseels S."/>
            <person name="Nielsen J.C."/>
            <person name="Randelovic M."/>
            <person name="Nielsen J."/>
            <person name="Nielsen K.F."/>
            <person name="Workman M."/>
            <person name="Frisvad J.C."/>
        </authorList>
    </citation>
    <scope>NUCLEOTIDE SEQUENCE [LARGE SCALE GENOMIC DNA]</scope>
    <source>
        <strain evidence="2 3">CBS 141311</strain>
    </source>
</reference>
<evidence type="ECO:0000256" key="1">
    <source>
        <dbReference type="ARBA" id="ARBA00007865"/>
    </source>
</evidence>
<organism evidence="2 3">
    <name type="scientific">Penicillium arizonense</name>
    <dbReference type="NCBI Taxonomy" id="1835702"/>
    <lineage>
        <taxon>Eukaryota</taxon>
        <taxon>Fungi</taxon>
        <taxon>Dikarya</taxon>
        <taxon>Ascomycota</taxon>
        <taxon>Pezizomycotina</taxon>
        <taxon>Eurotiomycetes</taxon>
        <taxon>Eurotiomycetidae</taxon>
        <taxon>Eurotiales</taxon>
        <taxon>Aspergillaceae</taxon>
        <taxon>Penicillium</taxon>
    </lineage>
</organism>
<dbReference type="InterPro" id="IPR007325">
    <property type="entry name" value="KFase/CYL"/>
</dbReference>
<comment type="similarity">
    <text evidence="1">Belongs to the Cyclase 1 superfamily.</text>
</comment>
<name>A0A1F5LD27_PENAI</name>
<dbReference type="RefSeq" id="XP_022486402.1">
    <property type="nucleotide sequence ID" value="XM_022633789.1"/>
</dbReference>